<evidence type="ECO:0000256" key="4">
    <source>
        <dbReference type="ARBA" id="ARBA00022741"/>
    </source>
</evidence>
<keyword evidence="3" id="KW-0677">Repeat</keyword>
<comment type="subcellular location">
    <subcellularLocation>
        <location evidence="1">Cytoplasm</location>
    </subcellularLocation>
</comment>
<evidence type="ECO:0000256" key="6">
    <source>
        <dbReference type="ARBA" id="ARBA00022769"/>
    </source>
</evidence>
<keyword evidence="5" id="KW-0227">DNA damage</keyword>
<sequence>RKWKERLIYNADKFNFPVHKPFYKLTENQKLLLWTGNQYFKGLNTFFDYLEKKKYKIQYRVMISRYRGKTVCPECKGTRLKKEVAYVKIGEKTIQDLVQLPIDKLYQFFNNLTIDEYDQTVSKRLLTEIKNRLEFLINVGLSYLTLNRLSSSLSGGESQRINLATSLGSSLVGSIYILDEPSIGLHSRDISLLIKVLKDLQKLGNTVLVVEHDEKIIKSADELIDIGPYAGRLGGEIIFQGPFSKLKKNKRSLTSLYLLGEKSIPGA</sequence>
<proteinExistence type="predicted"/>
<evidence type="ECO:0000256" key="10">
    <source>
        <dbReference type="ARBA" id="ARBA00023204"/>
    </source>
</evidence>
<keyword evidence="8" id="KW-0267">Excision nuclease</keyword>
<dbReference type="InterPro" id="IPR027417">
    <property type="entry name" value="P-loop_NTPase"/>
</dbReference>
<evidence type="ECO:0000256" key="1">
    <source>
        <dbReference type="ARBA" id="ARBA00004496"/>
    </source>
</evidence>
<evidence type="ECO:0000256" key="7">
    <source>
        <dbReference type="ARBA" id="ARBA00022840"/>
    </source>
</evidence>
<accession>X1HLN0</accession>
<name>X1HLN0_9ZZZZ</name>
<dbReference type="Gene3D" id="3.40.50.300">
    <property type="entry name" value="P-loop containing nucleotide triphosphate hydrolases"/>
    <property type="match status" value="1"/>
</dbReference>
<keyword evidence="9" id="KW-0238">DNA-binding</keyword>
<keyword evidence="6" id="KW-0228">DNA excision</keyword>
<reference evidence="11" key="1">
    <citation type="journal article" date="2014" name="Front. Microbiol.">
        <title>High frequency of phylogenetically diverse reductive dehalogenase-homologous genes in deep subseafloor sedimentary metagenomes.</title>
        <authorList>
            <person name="Kawai M."/>
            <person name="Futagami T."/>
            <person name="Toyoda A."/>
            <person name="Takaki Y."/>
            <person name="Nishi S."/>
            <person name="Hori S."/>
            <person name="Arai W."/>
            <person name="Tsubouchi T."/>
            <person name="Morono Y."/>
            <person name="Uchiyama I."/>
            <person name="Ito T."/>
            <person name="Fujiyama A."/>
            <person name="Inagaki F."/>
            <person name="Takami H."/>
        </authorList>
    </citation>
    <scope>NUCLEOTIDE SEQUENCE</scope>
    <source>
        <strain evidence="11">Expedition CK06-06</strain>
    </source>
</reference>
<evidence type="ECO:0008006" key="12">
    <source>
        <dbReference type="Google" id="ProtNLM"/>
    </source>
</evidence>
<evidence type="ECO:0000313" key="11">
    <source>
        <dbReference type="EMBL" id="GAH54749.1"/>
    </source>
</evidence>
<dbReference type="PANTHER" id="PTHR43152">
    <property type="entry name" value="UVRABC SYSTEM PROTEIN A"/>
    <property type="match status" value="1"/>
</dbReference>
<comment type="caution">
    <text evidence="11">The sequence shown here is derived from an EMBL/GenBank/DDBJ whole genome shotgun (WGS) entry which is preliminary data.</text>
</comment>
<dbReference type="GO" id="GO:0004518">
    <property type="term" value="F:nuclease activity"/>
    <property type="evidence" value="ECO:0007669"/>
    <property type="project" value="UniProtKB-KW"/>
</dbReference>
<evidence type="ECO:0000256" key="5">
    <source>
        <dbReference type="ARBA" id="ARBA00022763"/>
    </source>
</evidence>
<keyword evidence="7" id="KW-0067">ATP-binding</keyword>
<protein>
    <recommendedName>
        <fullName evidence="12">UvrA DNA-binding domain-containing protein</fullName>
    </recommendedName>
</protein>
<dbReference type="PANTHER" id="PTHR43152:SF3">
    <property type="entry name" value="UVRABC SYSTEM PROTEIN A"/>
    <property type="match status" value="1"/>
</dbReference>
<keyword evidence="10" id="KW-0234">DNA repair</keyword>
<dbReference type="GO" id="GO:0016887">
    <property type="term" value="F:ATP hydrolysis activity"/>
    <property type="evidence" value="ECO:0007669"/>
    <property type="project" value="InterPro"/>
</dbReference>
<dbReference type="Gene3D" id="1.10.8.280">
    <property type="entry name" value="ABC transporter ATPase domain-like"/>
    <property type="match status" value="1"/>
</dbReference>
<gene>
    <name evidence="11" type="ORF">S03H2_36287</name>
</gene>
<dbReference type="InterPro" id="IPR017871">
    <property type="entry name" value="ABC_transporter-like_CS"/>
</dbReference>
<keyword evidence="2" id="KW-0963">Cytoplasm</keyword>
<feature type="non-terminal residue" evidence="11">
    <location>
        <position position="1"/>
    </location>
</feature>
<dbReference type="GO" id="GO:0003677">
    <property type="term" value="F:DNA binding"/>
    <property type="evidence" value="ECO:0007669"/>
    <property type="project" value="UniProtKB-KW"/>
</dbReference>
<dbReference type="Gene3D" id="1.20.1580.10">
    <property type="entry name" value="ABC transporter ATPase like domain"/>
    <property type="match status" value="1"/>
</dbReference>
<evidence type="ECO:0000256" key="9">
    <source>
        <dbReference type="ARBA" id="ARBA00023125"/>
    </source>
</evidence>
<dbReference type="GO" id="GO:0006281">
    <property type="term" value="P:DNA repair"/>
    <property type="evidence" value="ECO:0007669"/>
    <property type="project" value="UniProtKB-KW"/>
</dbReference>
<dbReference type="AlphaFoldDB" id="X1HLN0"/>
<dbReference type="EMBL" id="BARU01022260">
    <property type="protein sequence ID" value="GAH54749.1"/>
    <property type="molecule type" value="Genomic_DNA"/>
</dbReference>
<evidence type="ECO:0000256" key="3">
    <source>
        <dbReference type="ARBA" id="ARBA00022737"/>
    </source>
</evidence>
<organism evidence="11">
    <name type="scientific">marine sediment metagenome</name>
    <dbReference type="NCBI Taxonomy" id="412755"/>
    <lineage>
        <taxon>unclassified sequences</taxon>
        <taxon>metagenomes</taxon>
        <taxon>ecological metagenomes</taxon>
    </lineage>
</organism>
<keyword evidence="4" id="KW-0547">Nucleotide-binding</keyword>
<dbReference type="PROSITE" id="PS00211">
    <property type="entry name" value="ABC_TRANSPORTER_1"/>
    <property type="match status" value="1"/>
</dbReference>
<evidence type="ECO:0000256" key="2">
    <source>
        <dbReference type="ARBA" id="ARBA00022490"/>
    </source>
</evidence>
<dbReference type="SUPFAM" id="SSF52540">
    <property type="entry name" value="P-loop containing nucleoside triphosphate hydrolases"/>
    <property type="match status" value="1"/>
</dbReference>
<dbReference type="GO" id="GO:0005737">
    <property type="term" value="C:cytoplasm"/>
    <property type="evidence" value="ECO:0007669"/>
    <property type="project" value="UniProtKB-SubCell"/>
</dbReference>
<evidence type="ECO:0000256" key="8">
    <source>
        <dbReference type="ARBA" id="ARBA00022881"/>
    </source>
</evidence>
<dbReference type="GO" id="GO:0005524">
    <property type="term" value="F:ATP binding"/>
    <property type="evidence" value="ECO:0007669"/>
    <property type="project" value="UniProtKB-KW"/>
</dbReference>